<keyword evidence="4" id="KW-0648">Protein biosynthesis</keyword>
<dbReference type="Proteomes" id="UP000673691">
    <property type="component" value="Unassembled WGS sequence"/>
</dbReference>
<dbReference type="SUPFAM" id="SSF52540">
    <property type="entry name" value="P-loop containing nucleoside triphosphate hydrolases"/>
    <property type="match status" value="1"/>
</dbReference>
<evidence type="ECO:0000256" key="5">
    <source>
        <dbReference type="ARBA" id="ARBA00023134"/>
    </source>
</evidence>
<accession>A0A8H8DMA7</accession>
<organism evidence="7 8">
    <name type="scientific">Olpidium bornovanus</name>
    <dbReference type="NCBI Taxonomy" id="278681"/>
    <lineage>
        <taxon>Eukaryota</taxon>
        <taxon>Fungi</taxon>
        <taxon>Fungi incertae sedis</taxon>
        <taxon>Olpidiomycota</taxon>
        <taxon>Olpidiomycotina</taxon>
        <taxon>Olpidiomycetes</taxon>
        <taxon>Olpidiales</taxon>
        <taxon>Olpidiaceae</taxon>
        <taxon>Olpidium</taxon>
    </lineage>
</organism>
<keyword evidence="5" id="KW-0342">GTP-binding</keyword>
<evidence type="ECO:0000256" key="2">
    <source>
        <dbReference type="ARBA" id="ARBA00022540"/>
    </source>
</evidence>
<dbReference type="NCBIfam" id="TIGR00231">
    <property type="entry name" value="small_GTP"/>
    <property type="match status" value="1"/>
</dbReference>
<dbReference type="PROSITE" id="PS51722">
    <property type="entry name" value="G_TR_2"/>
    <property type="match status" value="1"/>
</dbReference>
<keyword evidence="2" id="KW-0396">Initiation factor</keyword>
<reference evidence="7 8" key="1">
    <citation type="journal article" name="Sci. Rep.">
        <title>Genome-scale phylogenetic analyses confirm Olpidium as the closest living zoosporic fungus to the non-flagellated, terrestrial fungi.</title>
        <authorList>
            <person name="Chang Y."/>
            <person name="Rochon D."/>
            <person name="Sekimoto S."/>
            <person name="Wang Y."/>
            <person name="Chovatia M."/>
            <person name="Sandor L."/>
            <person name="Salamov A."/>
            <person name="Grigoriev I.V."/>
            <person name="Stajich J.E."/>
            <person name="Spatafora J.W."/>
        </authorList>
    </citation>
    <scope>NUCLEOTIDE SEQUENCE [LARGE SCALE GENOMIC DNA]</scope>
    <source>
        <strain evidence="7">S191</strain>
    </source>
</reference>
<evidence type="ECO:0000313" key="8">
    <source>
        <dbReference type="Proteomes" id="UP000673691"/>
    </source>
</evidence>
<proteinExistence type="inferred from homology"/>
<evidence type="ECO:0000256" key="3">
    <source>
        <dbReference type="ARBA" id="ARBA00022741"/>
    </source>
</evidence>
<protein>
    <submittedName>
        <fullName evidence="7">P-loop containing nucleoside triphosphate hydrolase protein</fullName>
    </submittedName>
</protein>
<name>A0A8H8DMA7_9FUNG</name>
<evidence type="ECO:0000313" key="7">
    <source>
        <dbReference type="EMBL" id="KAG5463087.1"/>
    </source>
</evidence>
<dbReference type="InterPro" id="IPR000795">
    <property type="entry name" value="T_Tr_GTP-bd_dom"/>
</dbReference>
<gene>
    <name evidence="7" type="ORF">BJ554DRAFT_1835</name>
</gene>
<dbReference type="EMBL" id="JAEFCI010001162">
    <property type="protein sequence ID" value="KAG5463087.1"/>
    <property type="molecule type" value="Genomic_DNA"/>
</dbReference>
<dbReference type="OrthoDB" id="361630at2759"/>
<dbReference type="AlphaFoldDB" id="A0A8H8DMA7"/>
<dbReference type="PANTHER" id="PTHR43381">
    <property type="entry name" value="TRANSLATION INITIATION FACTOR IF-2-RELATED"/>
    <property type="match status" value="1"/>
</dbReference>
<dbReference type="InterPro" id="IPR005225">
    <property type="entry name" value="Small_GTP-bd"/>
</dbReference>
<dbReference type="InterPro" id="IPR015760">
    <property type="entry name" value="TIF_IF2"/>
</dbReference>
<sequence>MGDGQRGCGVVGRLRCFPSSRLAVLSITLPSKEKPITFLDTPGHAAFSAMRKRGANVTDIVVLVVAADDGVMPQTREAIRYALEAKVPIIVAINKCDLGVESMVSFIMLSETF</sequence>
<dbReference type="GO" id="GO:0005737">
    <property type="term" value="C:cytoplasm"/>
    <property type="evidence" value="ECO:0007669"/>
    <property type="project" value="TreeGrafter"/>
</dbReference>
<evidence type="ECO:0000256" key="4">
    <source>
        <dbReference type="ARBA" id="ARBA00022917"/>
    </source>
</evidence>
<dbReference type="PRINTS" id="PR00315">
    <property type="entry name" value="ELONGATNFCT"/>
</dbReference>
<keyword evidence="7" id="KW-0378">Hydrolase</keyword>
<keyword evidence="8" id="KW-1185">Reference proteome</keyword>
<evidence type="ECO:0000259" key="6">
    <source>
        <dbReference type="PROSITE" id="PS51722"/>
    </source>
</evidence>
<comment type="caution">
    <text evidence="7">The sequence shown here is derived from an EMBL/GenBank/DDBJ whole genome shotgun (WGS) entry which is preliminary data.</text>
</comment>
<dbReference type="GO" id="GO:0003924">
    <property type="term" value="F:GTPase activity"/>
    <property type="evidence" value="ECO:0007669"/>
    <property type="project" value="InterPro"/>
</dbReference>
<dbReference type="GO" id="GO:0005525">
    <property type="term" value="F:GTP binding"/>
    <property type="evidence" value="ECO:0007669"/>
    <property type="project" value="UniProtKB-KW"/>
</dbReference>
<evidence type="ECO:0000256" key="1">
    <source>
        <dbReference type="ARBA" id="ARBA00007733"/>
    </source>
</evidence>
<dbReference type="GO" id="GO:0003743">
    <property type="term" value="F:translation initiation factor activity"/>
    <property type="evidence" value="ECO:0007669"/>
    <property type="project" value="UniProtKB-KW"/>
</dbReference>
<comment type="similarity">
    <text evidence="1">Belongs to the TRAFAC class translation factor GTPase superfamily. Classic translation factor GTPase family. IF-2 subfamily.</text>
</comment>
<dbReference type="PANTHER" id="PTHR43381:SF20">
    <property type="entry name" value="TRANSLATION INITIATION FACTOR IF-2, MITOCHONDRIAL"/>
    <property type="match status" value="1"/>
</dbReference>
<dbReference type="Pfam" id="PF00009">
    <property type="entry name" value="GTP_EFTU"/>
    <property type="match status" value="1"/>
</dbReference>
<keyword evidence="3" id="KW-0547">Nucleotide-binding</keyword>
<feature type="domain" description="Tr-type G" evidence="6">
    <location>
        <begin position="1"/>
        <end position="113"/>
    </location>
</feature>
<dbReference type="InterPro" id="IPR027417">
    <property type="entry name" value="P-loop_NTPase"/>
</dbReference>
<dbReference type="Gene3D" id="3.40.50.300">
    <property type="entry name" value="P-loop containing nucleotide triphosphate hydrolases"/>
    <property type="match status" value="1"/>
</dbReference>